<sequence>MADEKEHPSLGSPPKNFIVPFILLLLLRMPMHGYELMQKLASFGFSALDHGNFYRMLRQLEKDEFVRSQWETSETGPAKRLYSLTEAGETYLKAYAGQLEQYQAMLDQFFRMYTSMLDLYLPTFHKEGGTENSSKRVQSLHAIRRDDDER</sequence>
<dbReference type="Proteomes" id="UP001057291">
    <property type="component" value="Unassembled WGS sequence"/>
</dbReference>
<dbReference type="RefSeq" id="WP_282199348.1">
    <property type="nucleotide sequence ID" value="NZ_BOQE01000001.1"/>
</dbReference>
<evidence type="ECO:0000313" key="3">
    <source>
        <dbReference type="EMBL" id="GIM46219.1"/>
    </source>
</evidence>
<gene>
    <name evidence="3" type="primary">phaQ</name>
    <name evidence="3" type="ORF">DNHGIG_17680</name>
</gene>
<reference evidence="3" key="1">
    <citation type="journal article" date="2023" name="Int. J. Syst. Evol. Microbiol.">
        <title>Collibacillus ludicampi gen. nov., sp. nov., a new soil bacterium of the family Alicyclobacillaceae.</title>
        <authorList>
            <person name="Jojima T."/>
            <person name="Ioku Y."/>
            <person name="Fukuta Y."/>
            <person name="Shirasaka N."/>
            <person name="Matsumura Y."/>
            <person name="Mori M."/>
        </authorList>
    </citation>
    <scope>NUCLEOTIDE SEQUENCE</scope>
    <source>
        <strain evidence="3">TP075</strain>
    </source>
</reference>
<dbReference type="InterPro" id="IPR014091">
    <property type="entry name" value="Tscrpt_rep_PHB_PhaQ"/>
</dbReference>
<dbReference type="Pfam" id="PF03551">
    <property type="entry name" value="PadR"/>
    <property type="match status" value="1"/>
</dbReference>
<keyword evidence="4" id="KW-1185">Reference proteome</keyword>
<name>A0AAV4LEW1_9BACL</name>
<dbReference type="InterPro" id="IPR036388">
    <property type="entry name" value="WH-like_DNA-bd_sf"/>
</dbReference>
<feature type="region of interest" description="Disordered" evidence="1">
    <location>
        <begin position="128"/>
        <end position="150"/>
    </location>
</feature>
<accession>A0AAV4LEW1</accession>
<dbReference type="PANTHER" id="PTHR33169:SF14">
    <property type="entry name" value="TRANSCRIPTIONAL REGULATOR RV3488"/>
    <property type="match status" value="1"/>
</dbReference>
<dbReference type="EMBL" id="BOQE01000001">
    <property type="protein sequence ID" value="GIM46219.1"/>
    <property type="molecule type" value="Genomic_DNA"/>
</dbReference>
<dbReference type="InterPro" id="IPR005149">
    <property type="entry name" value="Tscrpt_reg_PadR_N"/>
</dbReference>
<dbReference type="Gene3D" id="1.10.10.10">
    <property type="entry name" value="Winged helix-like DNA-binding domain superfamily/Winged helix DNA-binding domain"/>
    <property type="match status" value="1"/>
</dbReference>
<dbReference type="InterPro" id="IPR036390">
    <property type="entry name" value="WH_DNA-bd_sf"/>
</dbReference>
<protein>
    <submittedName>
        <fullName evidence="3">Poly-beta-hydroxybutyrate-responsive repressor</fullName>
    </submittedName>
</protein>
<evidence type="ECO:0000259" key="2">
    <source>
        <dbReference type="Pfam" id="PF03551"/>
    </source>
</evidence>
<comment type="caution">
    <text evidence="3">The sequence shown here is derived from an EMBL/GenBank/DDBJ whole genome shotgun (WGS) entry which is preliminary data.</text>
</comment>
<evidence type="ECO:0000313" key="4">
    <source>
        <dbReference type="Proteomes" id="UP001057291"/>
    </source>
</evidence>
<organism evidence="3 4">
    <name type="scientific">Collibacillus ludicampi</name>
    <dbReference type="NCBI Taxonomy" id="2771369"/>
    <lineage>
        <taxon>Bacteria</taxon>
        <taxon>Bacillati</taxon>
        <taxon>Bacillota</taxon>
        <taxon>Bacilli</taxon>
        <taxon>Bacillales</taxon>
        <taxon>Alicyclobacillaceae</taxon>
        <taxon>Collibacillus</taxon>
    </lineage>
</organism>
<dbReference type="SUPFAM" id="SSF46785">
    <property type="entry name" value="Winged helix' DNA-binding domain"/>
    <property type="match status" value="1"/>
</dbReference>
<feature type="domain" description="Transcription regulator PadR N-terminal" evidence="2">
    <location>
        <begin position="22"/>
        <end position="93"/>
    </location>
</feature>
<proteinExistence type="predicted"/>
<dbReference type="PANTHER" id="PTHR33169">
    <property type="entry name" value="PADR-FAMILY TRANSCRIPTIONAL REGULATOR"/>
    <property type="match status" value="1"/>
</dbReference>
<evidence type="ECO:0000256" key="1">
    <source>
        <dbReference type="SAM" id="MobiDB-lite"/>
    </source>
</evidence>
<dbReference type="AlphaFoldDB" id="A0AAV4LEW1"/>
<dbReference type="InterPro" id="IPR052509">
    <property type="entry name" value="Metal_resp_DNA-bind_regulator"/>
</dbReference>
<dbReference type="NCBIfam" id="TIGR02719">
    <property type="entry name" value="repress_PhaQ"/>
    <property type="match status" value="1"/>
</dbReference>